<sequence length="211" mass="22958">MNKLGKVTSLVGALTIGTTFLFGHGAHASVASYPYNGLSSANYNTAMNLKSNAGSISMHHVENPKKSGYSAIGRVSNYDGWKGKGKDSMGTGFIVDAHTYITNLHVVQNANGKIARSQDVRMVTERNGSKHKYTFNASSIKRVPGADAVIIHTRQDMSRYVKPLKLASQKTINGLHKGDRFKAPGYDKYSAYGATNDNTKLWEAQGRFLTP</sequence>
<evidence type="ECO:0000313" key="3">
    <source>
        <dbReference type="EMBL" id="PPJ73811.1"/>
    </source>
</evidence>
<proteinExistence type="predicted"/>
<dbReference type="SUPFAM" id="SSF50494">
    <property type="entry name" value="Trypsin-like serine proteases"/>
    <property type="match status" value="1"/>
</dbReference>
<keyword evidence="1" id="KW-0378">Hydrolase</keyword>
<dbReference type="InterPro" id="IPR001254">
    <property type="entry name" value="Trypsin_dom"/>
</dbReference>
<dbReference type="Gene3D" id="2.40.10.10">
    <property type="entry name" value="Trypsin-like serine proteases"/>
    <property type="match status" value="2"/>
</dbReference>
<keyword evidence="3" id="KW-0645">Protease</keyword>
<name>A0A7Z1N254_STAAU</name>
<feature type="non-terminal residue" evidence="3">
    <location>
        <position position="211"/>
    </location>
</feature>
<comment type="caution">
    <text evidence="3">The sequence shown here is derived from an EMBL/GenBank/DDBJ whole genome shotgun (WGS) entry which is preliminary data.</text>
</comment>
<evidence type="ECO:0000313" key="4">
    <source>
        <dbReference type="Proteomes" id="UP000238775"/>
    </source>
</evidence>
<dbReference type="InterPro" id="IPR043504">
    <property type="entry name" value="Peptidase_S1_PA_chymotrypsin"/>
</dbReference>
<dbReference type="EMBL" id="PGWZ01000397">
    <property type="protein sequence ID" value="PPJ73811.1"/>
    <property type="molecule type" value="Genomic_DNA"/>
</dbReference>
<dbReference type="InterPro" id="IPR009003">
    <property type="entry name" value="Peptidase_S1_PA"/>
</dbReference>
<dbReference type="Pfam" id="PF00089">
    <property type="entry name" value="Trypsin"/>
    <property type="match status" value="1"/>
</dbReference>
<dbReference type="AlphaFoldDB" id="A0A7Z1N254"/>
<keyword evidence="1" id="KW-0720">Serine protease</keyword>
<dbReference type="GO" id="GO:0006508">
    <property type="term" value="P:proteolysis"/>
    <property type="evidence" value="ECO:0007669"/>
    <property type="project" value="UniProtKB-KW"/>
</dbReference>
<evidence type="ECO:0000256" key="1">
    <source>
        <dbReference type="ARBA" id="ARBA00022825"/>
    </source>
</evidence>
<feature type="domain" description="Peptidase S1" evidence="2">
    <location>
        <begin position="87"/>
        <end position="193"/>
    </location>
</feature>
<protein>
    <submittedName>
        <fullName evidence="3">Serine protease</fullName>
    </submittedName>
</protein>
<organism evidence="3 4">
    <name type="scientific">Staphylococcus aureus</name>
    <dbReference type="NCBI Taxonomy" id="1280"/>
    <lineage>
        <taxon>Bacteria</taxon>
        <taxon>Bacillati</taxon>
        <taxon>Bacillota</taxon>
        <taxon>Bacilli</taxon>
        <taxon>Bacillales</taxon>
        <taxon>Staphylococcaceae</taxon>
        <taxon>Staphylococcus</taxon>
    </lineage>
</organism>
<reference evidence="3 4" key="1">
    <citation type="submission" date="2017-11" db="EMBL/GenBank/DDBJ databases">
        <authorList>
            <person name="Founou R.C."/>
            <person name="Founou L."/>
            <person name="Allam M."/>
            <person name="Ismail A."/>
            <person name="Essack S.Y."/>
        </authorList>
    </citation>
    <scope>NUCLEOTIDE SEQUENCE [LARGE SCALE GENOMIC DNA]</scope>
    <source>
        <strain evidence="3 4">G703N2B1</strain>
    </source>
</reference>
<dbReference type="GO" id="GO:0004252">
    <property type="term" value="F:serine-type endopeptidase activity"/>
    <property type="evidence" value="ECO:0007669"/>
    <property type="project" value="InterPro"/>
</dbReference>
<dbReference type="Proteomes" id="UP000238775">
    <property type="component" value="Unassembled WGS sequence"/>
</dbReference>
<accession>A0A7Z1N254</accession>
<gene>
    <name evidence="3" type="ORF">CV021_09590</name>
</gene>
<evidence type="ECO:0000259" key="2">
    <source>
        <dbReference type="Pfam" id="PF00089"/>
    </source>
</evidence>
<dbReference type="RefSeq" id="WP_154700647.1">
    <property type="nucleotide sequence ID" value="NZ_PGWZ01000397.1"/>
</dbReference>